<accession>A0A0D0DXJ5</accession>
<dbReference type="AlphaFoldDB" id="A0A0D0DXJ5"/>
<proteinExistence type="predicted"/>
<evidence type="ECO:0000313" key="2">
    <source>
        <dbReference type="Proteomes" id="UP000054538"/>
    </source>
</evidence>
<sequence length="76" mass="9072">MDQRGLCVWNGEWDPIYARREYGREETDDTDGRRYNVLKDQLPDIYAPVRRNPPFARRQEVFVSKGWSASLETHRT</sequence>
<dbReference type="InParanoid" id="A0A0D0DXJ5"/>
<keyword evidence="1" id="KW-0378">Hydrolase</keyword>
<dbReference type="HOGENOM" id="CLU_2655235_0_0_1"/>
<keyword evidence="2" id="KW-1185">Reference proteome</keyword>
<protein>
    <submittedName>
        <fullName evidence="1">Glycoside hydrolase family 5 protein</fullName>
    </submittedName>
</protein>
<dbReference type="STRING" id="930991.A0A0D0DXJ5"/>
<name>A0A0D0DXJ5_9AGAM</name>
<reference evidence="2" key="2">
    <citation type="submission" date="2015-01" db="EMBL/GenBank/DDBJ databases">
        <title>Evolutionary Origins and Diversification of the Mycorrhizal Mutualists.</title>
        <authorList>
            <consortium name="DOE Joint Genome Institute"/>
            <consortium name="Mycorrhizal Genomics Consortium"/>
            <person name="Kohler A."/>
            <person name="Kuo A."/>
            <person name="Nagy L.G."/>
            <person name="Floudas D."/>
            <person name="Copeland A."/>
            <person name="Barry K.W."/>
            <person name="Cichocki N."/>
            <person name="Veneault-Fourrey C."/>
            <person name="LaButti K."/>
            <person name="Lindquist E.A."/>
            <person name="Lipzen A."/>
            <person name="Lundell T."/>
            <person name="Morin E."/>
            <person name="Murat C."/>
            <person name="Riley R."/>
            <person name="Ohm R."/>
            <person name="Sun H."/>
            <person name="Tunlid A."/>
            <person name="Henrissat B."/>
            <person name="Grigoriev I.V."/>
            <person name="Hibbett D.S."/>
            <person name="Martin F."/>
        </authorList>
    </citation>
    <scope>NUCLEOTIDE SEQUENCE [LARGE SCALE GENOMIC DNA]</scope>
    <source>
        <strain evidence="2">Ve08.2h10</strain>
    </source>
</reference>
<organism evidence="1 2">
    <name type="scientific">Paxillus rubicundulus Ve08.2h10</name>
    <dbReference type="NCBI Taxonomy" id="930991"/>
    <lineage>
        <taxon>Eukaryota</taxon>
        <taxon>Fungi</taxon>
        <taxon>Dikarya</taxon>
        <taxon>Basidiomycota</taxon>
        <taxon>Agaricomycotina</taxon>
        <taxon>Agaricomycetes</taxon>
        <taxon>Agaricomycetidae</taxon>
        <taxon>Boletales</taxon>
        <taxon>Paxilineae</taxon>
        <taxon>Paxillaceae</taxon>
        <taxon>Paxillus</taxon>
    </lineage>
</organism>
<gene>
    <name evidence="1" type="ORF">PAXRUDRAFT_831843</name>
</gene>
<reference evidence="1 2" key="1">
    <citation type="submission" date="2014-04" db="EMBL/GenBank/DDBJ databases">
        <authorList>
            <consortium name="DOE Joint Genome Institute"/>
            <person name="Kuo A."/>
            <person name="Kohler A."/>
            <person name="Jargeat P."/>
            <person name="Nagy L.G."/>
            <person name="Floudas D."/>
            <person name="Copeland A."/>
            <person name="Barry K.W."/>
            <person name="Cichocki N."/>
            <person name="Veneault-Fourrey C."/>
            <person name="LaButti K."/>
            <person name="Lindquist E.A."/>
            <person name="Lipzen A."/>
            <person name="Lundell T."/>
            <person name="Morin E."/>
            <person name="Murat C."/>
            <person name="Sun H."/>
            <person name="Tunlid A."/>
            <person name="Henrissat B."/>
            <person name="Grigoriev I.V."/>
            <person name="Hibbett D.S."/>
            <person name="Martin F."/>
            <person name="Nordberg H.P."/>
            <person name="Cantor M.N."/>
            <person name="Hua S.X."/>
        </authorList>
    </citation>
    <scope>NUCLEOTIDE SEQUENCE [LARGE SCALE GENOMIC DNA]</scope>
    <source>
        <strain evidence="1 2">Ve08.2h10</strain>
    </source>
</reference>
<dbReference type="Proteomes" id="UP000054538">
    <property type="component" value="Unassembled WGS sequence"/>
</dbReference>
<dbReference type="EMBL" id="KN825545">
    <property type="protein sequence ID" value="KIK87380.1"/>
    <property type="molecule type" value="Genomic_DNA"/>
</dbReference>
<dbReference type="GO" id="GO:0016787">
    <property type="term" value="F:hydrolase activity"/>
    <property type="evidence" value="ECO:0007669"/>
    <property type="project" value="UniProtKB-KW"/>
</dbReference>
<evidence type="ECO:0000313" key="1">
    <source>
        <dbReference type="EMBL" id="KIK87380.1"/>
    </source>
</evidence>